<protein>
    <submittedName>
        <fullName evidence="5">CLUMA_CG008444, isoform A</fullName>
    </submittedName>
</protein>
<evidence type="ECO:0000256" key="2">
    <source>
        <dbReference type="SAM" id="Coils"/>
    </source>
</evidence>
<name>A0A1J1I5U6_9DIPT</name>
<dbReference type="OrthoDB" id="10651623at2759"/>
<evidence type="ECO:0000256" key="3">
    <source>
        <dbReference type="SAM" id="MobiDB-lite"/>
    </source>
</evidence>
<keyword evidence="1" id="KW-0862">Zinc</keyword>
<feature type="region of interest" description="Disordered" evidence="3">
    <location>
        <begin position="1"/>
        <end position="24"/>
    </location>
</feature>
<sequence>MSNSKRMKYEGPSTRQMGNDTKLDKAPYIPGLTKEIIQGQRGSMQNFDGIPQILTMEKDEDGRIINANWSVKGTSTYILTLKCKNLQNIQPSYFKWDNFVITCSCPYGKKRKELICQHGYKCLTTVVDTTLEAEEKKIAEEKRKKLEKIAKEEAEKEAKIAEEKAKKENKLAKEQELALPGERDRILRGLETIERYINLKEFVLEKCNESVESLEHLSKLFPQSLMPKISDLTTKCERCGMFFAPAYNTDKSCQMDHPNDCLQFIEKYEYECIRCLNAFYQGRKRKVLCFVGTHTIDKELVEDEEWDQIADGC</sequence>
<evidence type="ECO:0000313" key="5">
    <source>
        <dbReference type="EMBL" id="CRK94956.1"/>
    </source>
</evidence>
<dbReference type="AlphaFoldDB" id="A0A1J1I5U6"/>
<dbReference type="EMBL" id="CVRI01000040">
    <property type="protein sequence ID" value="CRK94956.1"/>
    <property type="molecule type" value="Genomic_DNA"/>
</dbReference>
<dbReference type="PROSITE" id="PS50966">
    <property type="entry name" value="ZF_SWIM"/>
    <property type="match status" value="1"/>
</dbReference>
<evidence type="ECO:0000313" key="6">
    <source>
        <dbReference type="Proteomes" id="UP000183832"/>
    </source>
</evidence>
<dbReference type="Proteomes" id="UP000183832">
    <property type="component" value="Unassembled WGS sequence"/>
</dbReference>
<proteinExistence type="predicted"/>
<dbReference type="InterPro" id="IPR007527">
    <property type="entry name" value="Znf_SWIM"/>
</dbReference>
<gene>
    <name evidence="5" type="ORF">CLUMA_CG008444</name>
</gene>
<keyword evidence="2" id="KW-0175">Coiled coil</keyword>
<dbReference type="GO" id="GO:0008270">
    <property type="term" value="F:zinc ion binding"/>
    <property type="evidence" value="ECO:0007669"/>
    <property type="project" value="UniProtKB-KW"/>
</dbReference>
<feature type="domain" description="SWIM-type" evidence="4">
    <location>
        <begin position="77"/>
        <end position="127"/>
    </location>
</feature>
<keyword evidence="6" id="KW-1185">Reference proteome</keyword>
<reference evidence="5 6" key="1">
    <citation type="submission" date="2015-04" db="EMBL/GenBank/DDBJ databases">
        <authorList>
            <person name="Syromyatnikov M.Y."/>
            <person name="Popov V.N."/>
        </authorList>
    </citation>
    <scope>NUCLEOTIDE SEQUENCE [LARGE SCALE GENOMIC DNA]</scope>
</reference>
<keyword evidence="1" id="KW-0863">Zinc-finger</keyword>
<feature type="coiled-coil region" evidence="2">
    <location>
        <begin position="131"/>
        <end position="178"/>
    </location>
</feature>
<accession>A0A1J1I5U6</accession>
<evidence type="ECO:0000259" key="4">
    <source>
        <dbReference type="PROSITE" id="PS50966"/>
    </source>
</evidence>
<evidence type="ECO:0000256" key="1">
    <source>
        <dbReference type="PROSITE-ProRule" id="PRU00325"/>
    </source>
</evidence>
<organism evidence="5 6">
    <name type="scientific">Clunio marinus</name>
    <dbReference type="NCBI Taxonomy" id="568069"/>
    <lineage>
        <taxon>Eukaryota</taxon>
        <taxon>Metazoa</taxon>
        <taxon>Ecdysozoa</taxon>
        <taxon>Arthropoda</taxon>
        <taxon>Hexapoda</taxon>
        <taxon>Insecta</taxon>
        <taxon>Pterygota</taxon>
        <taxon>Neoptera</taxon>
        <taxon>Endopterygota</taxon>
        <taxon>Diptera</taxon>
        <taxon>Nematocera</taxon>
        <taxon>Chironomoidea</taxon>
        <taxon>Chironomidae</taxon>
        <taxon>Clunio</taxon>
    </lineage>
</organism>
<keyword evidence="1" id="KW-0479">Metal-binding</keyword>